<dbReference type="Proteomes" id="UP000019484">
    <property type="component" value="Unassembled WGS sequence"/>
</dbReference>
<dbReference type="CDD" id="cd09917">
    <property type="entry name" value="F-box_SF"/>
    <property type="match status" value="1"/>
</dbReference>
<comment type="caution">
    <text evidence="1">The sequence shown here is derived from an EMBL/GenBank/DDBJ whole genome shotgun (WGS) entry which is preliminary data.</text>
</comment>
<evidence type="ECO:0000313" key="2">
    <source>
        <dbReference type="Proteomes" id="UP000019484"/>
    </source>
</evidence>
<gene>
    <name evidence="1" type="ORF">A1O1_01727</name>
</gene>
<proteinExistence type="predicted"/>
<sequence>MAMQRLAPELIARIFECLTTISDILSLSLTCRYLNQVLSKSQQLALFFRAMDKEMGPLEDILQLLTQNNNQVLHLHRSPVFSFALLAQVNTIARVADRFVQLYPSFRWAEANSAQRRFLDDFEARGLRRAVYRFWAYNQAFSDISSSRPGRPDLLAAAERLQLLRSWSTDDLYELEDLRCTLEQLLASEICPTDGQISARVPEPTRLSHTYIRPLLRHSIPTSGMAFDNVFYSSHHAHELDQSRPSIQELRFRHMQGWGSELQNFYLVQSFLKCSPAQILWLYDNVVLKQDVEQYIELHTHDPCFFETGSMLFHDWTTVLHVRGIDAEKARKAIWSGNAGIAPEMGE</sequence>
<dbReference type="GeneID" id="19156628"/>
<organism evidence="1 2">
    <name type="scientific">Capronia coronata CBS 617.96</name>
    <dbReference type="NCBI Taxonomy" id="1182541"/>
    <lineage>
        <taxon>Eukaryota</taxon>
        <taxon>Fungi</taxon>
        <taxon>Dikarya</taxon>
        <taxon>Ascomycota</taxon>
        <taxon>Pezizomycotina</taxon>
        <taxon>Eurotiomycetes</taxon>
        <taxon>Chaetothyriomycetidae</taxon>
        <taxon>Chaetothyriales</taxon>
        <taxon>Herpotrichiellaceae</taxon>
        <taxon>Capronia</taxon>
    </lineage>
</organism>
<dbReference type="InterPro" id="IPR036047">
    <property type="entry name" value="F-box-like_dom_sf"/>
</dbReference>
<dbReference type="STRING" id="1182541.W9YUJ8"/>
<dbReference type="SUPFAM" id="SSF81383">
    <property type="entry name" value="F-box domain"/>
    <property type="match status" value="1"/>
</dbReference>
<dbReference type="RefSeq" id="XP_007720829.1">
    <property type="nucleotide sequence ID" value="XM_007722639.1"/>
</dbReference>
<name>W9YUJ8_9EURO</name>
<protein>
    <recommendedName>
        <fullName evidence="3">F-box domain-containing protein</fullName>
    </recommendedName>
</protein>
<dbReference type="HOGENOM" id="CLU_066899_0_0_1"/>
<evidence type="ECO:0000313" key="1">
    <source>
        <dbReference type="EMBL" id="EXJ93335.1"/>
    </source>
</evidence>
<accession>W9YUJ8</accession>
<dbReference type="eggNOG" id="ENOG502SR0E">
    <property type="taxonomic scope" value="Eukaryota"/>
</dbReference>
<reference evidence="1 2" key="1">
    <citation type="submission" date="2013-03" db="EMBL/GenBank/DDBJ databases">
        <title>The Genome Sequence of Capronia coronata CBS 617.96.</title>
        <authorList>
            <consortium name="The Broad Institute Genomics Platform"/>
            <person name="Cuomo C."/>
            <person name="de Hoog S."/>
            <person name="Gorbushina A."/>
            <person name="Walker B."/>
            <person name="Young S.K."/>
            <person name="Zeng Q."/>
            <person name="Gargeya S."/>
            <person name="Fitzgerald M."/>
            <person name="Haas B."/>
            <person name="Abouelleil A."/>
            <person name="Allen A.W."/>
            <person name="Alvarado L."/>
            <person name="Arachchi H.M."/>
            <person name="Berlin A.M."/>
            <person name="Chapman S.B."/>
            <person name="Gainer-Dewar J."/>
            <person name="Goldberg J."/>
            <person name="Griggs A."/>
            <person name="Gujja S."/>
            <person name="Hansen M."/>
            <person name="Howarth C."/>
            <person name="Imamovic A."/>
            <person name="Ireland A."/>
            <person name="Larimer J."/>
            <person name="McCowan C."/>
            <person name="Murphy C."/>
            <person name="Pearson M."/>
            <person name="Poon T.W."/>
            <person name="Priest M."/>
            <person name="Roberts A."/>
            <person name="Saif S."/>
            <person name="Shea T."/>
            <person name="Sisk P."/>
            <person name="Sykes S."/>
            <person name="Wortman J."/>
            <person name="Nusbaum C."/>
            <person name="Birren B."/>
        </authorList>
    </citation>
    <scope>NUCLEOTIDE SEQUENCE [LARGE SCALE GENOMIC DNA]</scope>
    <source>
        <strain evidence="1 2">CBS 617.96</strain>
    </source>
</reference>
<keyword evidence="2" id="KW-1185">Reference proteome</keyword>
<evidence type="ECO:0008006" key="3">
    <source>
        <dbReference type="Google" id="ProtNLM"/>
    </source>
</evidence>
<dbReference type="EMBL" id="AMWN01000002">
    <property type="protein sequence ID" value="EXJ93335.1"/>
    <property type="molecule type" value="Genomic_DNA"/>
</dbReference>
<dbReference type="OrthoDB" id="1638493at2759"/>
<dbReference type="AlphaFoldDB" id="W9YUJ8"/>